<evidence type="ECO:0000313" key="2">
    <source>
        <dbReference type="EMBL" id="EEN82810.1"/>
    </source>
</evidence>
<comment type="caution">
    <text evidence="2">The sequence shown here is derived from an EMBL/GenBank/DDBJ whole genome shotgun (WGS) entry which is preliminary data.</text>
</comment>
<feature type="transmembrane region" description="Helical" evidence="1">
    <location>
        <begin position="6"/>
        <end position="26"/>
    </location>
</feature>
<keyword evidence="1" id="KW-0812">Transmembrane</keyword>
<dbReference type="Proteomes" id="UP000004295">
    <property type="component" value="Unassembled WGS sequence"/>
</dbReference>
<evidence type="ECO:0000256" key="1">
    <source>
        <dbReference type="SAM" id="Phobius"/>
    </source>
</evidence>
<evidence type="ECO:0000313" key="3">
    <source>
        <dbReference type="Proteomes" id="UP000004295"/>
    </source>
</evidence>
<accession>C3JAX6</accession>
<protein>
    <submittedName>
        <fullName evidence="2">Uncharacterized protein</fullName>
    </submittedName>
</protein>
<gene>
    <name evidence="2" type="ORF">POREN0001_0368</name>
</gene>
<name>C3JAX6_POREA</name>
<organism evidence="2 3">
    <name type="scientific">Porphyromonas endodontalis (strain ATCC 35406 / DSM 24491 / JCM 8526 / CCUG 16442 / BCRC 14492 / NCTC 13058 / HG 370)</name>
    <name type="common">Bacteroides endodontalis</name>
    <dbReference type="NCBI Taxonomy" id="553175"/>
    <lineage>
        <taxon>Bacteria</taxon>
        <taxon>Pseudomonadati</taxon>
        <taxon>Bacteroidota</taxon>
        <taxon>Bacteroidia</taxon>
        <taxon>Bacteroidales</taxon>
        <taxon>Porphyromonadaceae</taxon>
        <taxon>Porphyromonas</taxon>
    </lineage>
</organism>
<keyword evidence="1" id="KW-1133">Transmembrane helix</keyword>
<reference evidence="2 3" key="1">
    <citation type="submission" date="2009-04" db="EMBL/GenBank/DDBJ databases">
        <authorList>
            <person name="Sebastian Y."/>
            <person name="Madupu R."/>
            <person name="Durkin A.S."/>
            <person name="Torralba M."/>
            <person name="Methe B."/>
            <person name="Sutton G.G."/>
            <person name="Strausberg R.L."/>
            <person name="Nelson K.E."/>
        </authorList>
    </citation>
    <scope>NUCLEOTIDE SEQUENCE [LARGE SCALE GENOMIC DNA]</scope>
    <source>
        <strain evidence="3">ATCC 35406 / BCRC 14492 / JCM 8526 / NCTC 13058 / HG 370</strain>
    </source>
</reference>
<proteinExistence type="predicted"/>
<dbReference type="EMBL" id="ACNN01000020">
    <property type="protein sequence ID" value="EEN82810.1"/>
    <property type="molecule type" value="Genomic_DNA"/>
</dbReference>
<keyword evidence="3" id="KW-1185">Reference proteome</keyword>
<keyword evidence="1" id="KW-0472">Membrane</keyword>
<sequence length="42" mass="4791">MTLVTVTLQSDFSCHFFMFLLVLYTLQRRKGTSFSGDTPLST</sequence>
<dbReference type="AlphaFoldDB" id="C3JAX6"/>